<feature type="domain" description="Phosphodiester glycosidase" evidence="2">
    <location>
        <begin position="168"/>
        <end position="338"/>
    </location>
</feature>
<accession>A0A1E5QHA7</accession>
<organism evidence="3">
    <name type="scientific">Desertifilum tharense IPPAS B-1220</name>
    <dbReference type="NCBI Taxonomy" id="1781255"/>
    <lineage>
        <taxon>Bacteria</taxon>
        <taxon>Bacillati</taxon>
        <taxon>Cyanobacteriota</taxon>
        <taxon>Cyanophyceae</taxon>
        <taxon>Desertifilales</taxon>
        <taxon>Desertifilaceae</taxon>
        <taxon>Desertifilum</taxon>
    </lineage>
</organism>
<reference evidence="3" key="1">
    <citation type="submission" date="2016-09" db="EMBL/GenBank/DDBJ databases">
        <title>Draft genome of thermotolerant cyanobacterium Desertifilum sp. strain IPPAS B-1220.</title>
        <authorList>
            <person name="Sinetova M.A."/>
            <person name="Bolakhan K."/>
            <person name="Zayadan B.K."/>
            <person name="Mironov K.S."/>
            <person name="Ustinova V."/>
            <person name="Kupriyanova E.V."/>
            <person name="Sidorov R.A."/>
            <person name="Skrypnik A.N."/>
            <person name="Gogoleva N.E."/>
            <person name="Gogolev Y.V."/>
            <person name="Los D.A."/>
        </authorList>
    </citation>
    <scope>NUCLEOTIDE SEQUENCE [LARGE SCALE GENOMIC DNA]</scope>
    <source>
        <strain evidence="3">IPPAS B-1220</strain>
    </source>
</reference>
<dbReference type="RefSeq" id="WP_069968334.1">
    <property type="nucleotide sequence ID" value="NZ_CM124774.1"/>
</dbReference>
<dbReference type="OrthoDB" id="9809781at2"/>
<protein>
    <submittedName>
        <fullName evidence="3">Transcriptional initiation protein Tat</fullName>
    </submittedName>
</protein>
<dbReference type="AlphaFoldDB" id="A0A1E5QHA7"/>
<dbReference type="Pfam" id="PF09992">
    <property type="entry name" value="NAGPA"/>
    <property type="match status" value="1"/>
</dbReference>
<feature type="region of interest" description="Disordered" evidence="1">
    <location>
        <begin position="83"/>
        <end position="104"/>
    </location>
</feature>
<dbReference type="EMBL" id="MJGC01000074">
    <property type="protein sequence ID" value="OEJ74039.1"/>
    <property type="molecule type" value="Genomic_DNA"/>
</dbReference>
<dbReference type="STRING" id="1781255.BH720_16565"/>
<comment type="caution">
    <text evidence="3">The sequence shown here is derived from an EMBL/GenBank/DDBJ whole genome shotgun (WGS) entry which is preliminary data.</text>
</comment>
<dbReference type="PANTHER" id="PTHR40446:SF2">
    <property type="entry name" value="N-ACETYLGLUCOSAMINE-1-PHOSPHODIESTER ALPHA-N-ACETYLGLUCOSAMINIDASE"/>
    <property type="match status" value="1"/>
</dbReference>
<dbReference type="InterPro" id="IPR018711">
    <property type="entry name" value="NAGPA"/>
</dbReference>
<proteinExistence type="predicted"/>
<name>A0A1E5QHA7_9CYAN</name>
<evidence type="ECO:0000256" key="1">
    <source>
        <dbReference type="SAM" id="MobiDB-lite"/>
    </source>
</evidence>
<sequence length="365" mass="39486">MPQAHRTSTSSKIGRRAFLFLIGFAGSTLLAEWLSVWQNRQRLYALLNQGIVWLEPHIGLTLPKILVTTATSTVPPVIPSPTPVASPSPVATPSPVASPSPVAPPVRKPVEVQLKTLAGVQFYQTTIDLNDPENLLTIGLANNASQANSAVATNGDEAFAPMVQRHQAAVVANGTFFSKDAQKRVMGNLVAGGKILKYSRWENHGTTLGITANRELEMITAKVDGKPEWNQHWFSLTCGPRLLKQGKVWLAPKSEGFTDPHVLDRGYRTAIGFPASRKQLYLVSFLASLSLQQEAEIMQGLGCVEAMNLDGGASMGLAYRGDVLIAPGRNLTNVIVVYDAQSPAPLALKQAWMAFEQGVRPEYPS</sequence>
<dbReference type="PANTHER" id="PTHR40446">
    <property type="entry name" value="N-ACETYLGLUCOSAMINE-1-PHOSPHODIESTER ALPHA-N-ACETYLGLUCOSAMINIDASE"/>
    <property type="match status" value="1"/>
</dbReference>
<evidence type="ECO:0000313" key="3">
    <source>
        <dbReference type="EMBL" id="OEJ74039.1"/>
    </source>
</evidence>
<gene>
    <name evidence="3" type="ORF">BH720_16565</name>
</gene>
<evidence type="ECO:0000259" key="2">
    <source>
        <dbReference type="Pfam" id="PF09992"/>
    </source>
</evidence>